<accession>A0ABQ8UDT9</accession>
<feature type="compositionally biased region" description="Pro residues" evidence="7">
    <location>
        <begin position="318"/>
        <end position="336"/>
    </location>
</feature>
<reference evidence="9" key="1">
    <citation type="journal article" date="2022" name="bioRxiv">
        <title>Genomics of Preaxostyla Flagellates Illuminates Evolutionary Transitions and the Path Towards Mitochondrial Loss.</title>
        <authorList>
            <person name="Novak L.V.F."/>
            <person name="Treitli S.C."/>
            <person name="Pyrih J."/>
            <person name="Halakuc P."/>
            <person name="Pipaliya S.V."/>
            <person name="Vacek V."/>
            <person name="Brzon O."/>
            <person name="Soukal P."/>
            <person name="Eme L."/>
            <person name="Dacks J.B."/>
            <person name="Karnkowska A."/>
            <person name="Elias M."/>
            <person name="Hampl V."/>
        </authorList>
    </citation>
    <scope>NUCLEOTIDE SEQUENCE</scope>
    <source>
        <strain evidence="9">RCP-MX</strain>
    </source>
</reference>
<feature type="region of interest" description="Disordered" evidence="7">
    <location>
        <begin position="313"/>
        <end position="405"/>
    </location>
</feature>
<dbReference type="InterPro" id="IPR011011">
    <property type="entry name" value="Znf_FYVE_PHD"/>
</dbReference>
<evidence type="ECO:0000256" key="1">
    <source>
        <dbReference type="ARBA" id="ARBA00022441"/>
    </source>
</evidence>
<proteinExistence type="predicted"/>
<keyword evidence="4 6" id="KW-0863">Zinc-finger</keyword>
<evidence type="ECO:0000313" key="10">
    <source>
        <dbReference type="Proteomes" id="UP001141327"/>
    </source>
</evidence>
<keyword evidence="2" id="KW-0479">Metal-binding</keyword>
<dbReference type="Pfam" id="PF01363">
    <property type="entry name" value="FYVE"/>
    <property type="match status" value="1"/>
</dbReference>
<dbReference type="SUPFAM" id="SSF117281">
    <property type="entry name" value="Kelch motif"/>
    <property type="match status" value="1"/>
</dbReference>
<dbReference type="SMART" id="SM00064">
    <property type="entry name" value="FYVE"/>
    <property type="match status" value="1"/>
</dbReference>
<keyword evidence="5" id="KW-0862">Zinc</keyword>
<evidence type="ECO:0000256" key="6">
    <source>
        <dbReference type="PROSITE-ProRule" id="PRU00091"/>
    </source>
</evidence>
<evidence type="ECO:0000313" key="9">
    <source>
        <dbReference type="EMBL" id="KAJ4457450.1"/>
    </source>
</evidence>
<keyword evidence="1" id="KW-0880">Kelch repeat</keyword>
<feature type="compositionally biased region" description="Basic and acidic residues" evidence="7">
    <location>
        <begin position="380"/>
        <end position="392"/>
    </location>
</feature>
<dbReference type="PANTHER" id="PTHR46093">
    <property type="entry name" value="ACYL-COA-BINDING DOMAIN-CONTAINING PROTEIN 5"/>
    <property type="match status" value="1"/>
</dbReference>
<gene>
    <name evidence="9" type="ORF">PAPYR_7034</name>
</gene>
<evidence type="ECO:0000256" key="4">
    <source>
        <dbReference type="ARBA" id="ARBA00022771"/>
    </source>
</evidence>
<evidence type="ECO:0000256" key="5">
    <source>
        <dbReference type="ARBA" id="ARBA00022833"/>
    </source>
</evidence>
<evidence type="ECO:0000256" key="7">
    <source>
        <dbReference type="SAM" id="MobiDB-lite"/>
    </source>
</evidence>
<dbReference type="PROSITE" id="PS50178">
    <property type="entry name" value="ZF_FYVE"/>
    <property type="match status" value="1"/>
</dbReference>
<dbReference type="InterPro" id="IPR000306">
    <property type="entry name" value="Znf_FYVE"/>
</dbReference>
<keyword evidence="3" id="KW-0677">Repeat</keyword>
<dbReference type="SUPFAM" id="SSF57903">
    <property type="entry name" value="FYVE/PHD zinc finger"/>
    <property type="match status" value="1"/>
</dbReference>
<sequence>MSARASFSQFPSPIGFPRSGNSCVEYKGRVYSFFGTTNDTYHNSVHIITESVVSAIPLAGDLPPPREYQSACAINDQIWIYGGCGNQQVYGDVWSFDPSTQTWAPHECISHIIPLPTPRSGHGAVPVVVNSSPKMFVFGGLKGADTTSEALFFDPETLCWSCAALSGEAPSGRQQHTMNVWGNKVIIFGGIDGTGQVLADLHILNLETMTWSSPMCGGEVPLGRYGHASLLFRDQLVVFGGMSDEEPFNDAFALDLVSRNWHRLECDGLVPSPRHNHTLTVIAQSPGSTTALLCGGLAEDGSCEDRLFLFSLEDDHVPPPPQQLHPTPVAAPPPATLPQVDTPAASRTVEPAVATATPAPQREGQPAQGVAPSLDSQTPKVDDPVPRPDLHPVDGTGTAVSSAGRLRVKTRPRWMDDSEASVCQLCGRGFGILTRKHHCRSCGRIFCAKCCSAIVPLPELGYPEPVRVCQSCRDSLGS</sequence>
<dbReference type="InterPro" id="IPR006652">
    <property type="entry name" value="Kelch_1"/>
</dbReference>
<dbReference type="Proteomes" id="UP001141327">
    <property type="component" value="Unassembled WGS sequence"/>
</dbReference>
<comment type="caution">
    <text evidence="9">The sequence shown here is derived from an EMBL/GenBank/DDBJ whole genome shotgun (WGS) entry which is preliminary data.</text>
</comment>
<dbReference type="SMART" id="SM00612">
    <property type="entry name" value="Kelch"/>
    <property type="match status" value="4"/>
</dbReference>
<name>A0ABQ8UDT9_9EUKA</name>
<keyword evidence="10" id="KW-1185">Reference proteome</keyword>
<dbReference type="Pfam" id="PF01344">
    <property type="entry name" value="Kelch_1"/>
    <property type="match status" value="1"/>
</dbReference>
<evidence type="ECO:0000256" key="3">
    <source>
        <dbReference type="ARBA" id="ARBA00022737"/>
    </source>
</evidence>
<feature type="compositionally biased region" description="Low complexity" evidence="7">
    <location>
        <begin position="348"/>
        <end position="360"/>
    </location>
</feature>
<protein>
    <submittedName>
        <fullName evidence="9">Tip elongation aberrant protein 1</fullName>
    </submittedName>
</protein>
<organism evidence="9 10">
    <name type="scientific">Paratrimastix pyriformis</name>
    <dbReference type="NCBI Taxonomy" id="342808"/>
    <lineage>
        <taxon>Eukaryota</taxon>
        <taxon>Metamonada</taxon>
        <taxon>Preaxostyla</taxon>
        <taxon>Paratrimastigidae</taxon>
        <taxon>Paratrimastix</taxon>
    </lineage>
</organism>
<dbReference type="InterPro" id="IPR013083">
    <property type="entry name" value="Znf_RING/FYVE/PHD"/>
</dbReference>
<evidence type="ECO:0000256" key="2">
    <source>
        <dbReference type="ARBA" id="ARBA00022723"/>
    </source>
</evidence>
<dbReference type="EMBL" id="JAPMOS010000046">
    <property type="protein sequence ID" value="KAJ4457450.1"/>
    <property type="molecule type" value="Genomic_DNA"/>
</dbReference>
<dbReference type="Pfam" id="PF24681">
    <property type="entry name" value="Kelch_KLHDC2_KLHL20_DRC7"/>
    <property type="match status" value="1"/>
</dbReference>
<dbReference type="PANTHER" id="PTHR46093:SF18">
    <property type="entry name" value="FIBRONECTIN TYPE-III DOMAIN-CONTAINING PROTEIN"/>
    <property type="match status" value="1"/>
</dbReference>
<feature type="domain" description="FYVE-type" evidence="8">
    <location>
        <begin position="417"/>
        <end position="477"/>
    </location>
</feature>
<dbReference type="Gene3D" id="2.120.10.80">
    <property type="entry name" value="Kelch-type beta propeller"/>
    <property type="match status" value="2"/>
</dbReference>
<evidence type="ECO:0000259" key="8">
    <source>
        <dbReference type="PROSITE" id="PS50178"/>
    </source>
</evidence>
<dbReference type="Gene3D" id="3.30.40.10">
    <property type="entry name" value="Zinc/RING finger domain, C3HC4 (zinc finger)"/>
    <property type="match status" value="1"/>
</dbReference>
<dbReference type="InterPro" id="IPR015915">
    <property type="entry name" value="Kelch-typ_b-propeller"/>
</dbReference>
<dbReference type="InterPro" id="IPR017455">
    <property type="entry name" value="Znf_FYVE-rel"/>
</dbReference>